<evidence type="ECO:0000259" key="4">
    <source>
        <dbReference type="PROSITE" id="PS50002"/>
    </source>
</evidence>
<evidence type="ECO:0000313" key="5">
    <source>
        <dbReference type="EMBL" id="PIO59918.1"/>
    </source>
</evidence>
<name>A0A2G9TPU9_TELCI</name>
<feature type="compositionally biased region" description="Basic and acidic residues" evidence="3">
    <location>
        <begin position="209"/>
        <end position="222"/>
    </location>
</feature>
<keyword evidence="1 2" id="KW-0728">SH3 domain</keyword>
<dbReference type="PANTHER" id="PTHR14167">
    <property type="entry name" value="SH3 DOMAIN-CONTAINING"/>
    <property type="match status" value="1"/>
</dbReference>
<feature type="non-terminal residue" evidence="5">
    <location>
        <position position="228"/>
    </location>
</feature>
<feature type="region of interest" description="Disordered" evidence="3">
    <location>
        <begin position="201"/>
        <end position="228"/>
    </location>
</feature>
<dbReference type="PANTHER" id="PTHR14167:SF116">
    <property type="entry name" value="CAP, ISOFORM AC"/>
    <property type="match status" value="1"/>
</dbReference>
<proteinExistence type="predicted"/>
<sequence length="228" mass="26247">PLTPLTFTALPPSRYECEVTPRRAKSVGRIIEPEMLAISRRNSANLFALEKSRTTHFHLPSYKFAHEDPRPIVSDCRPGTTSCGIRCLRCGLRRKDPSWTEIDAIVNSLSPKQDRSLDTQRHIQSKLDDEFDRSRCKAKAVYPFTARRSTELSLKMGELVTLRREIDENWLEGTNHLGEIGIFPRSYVRLLEDFSDDVNEIQPSAYSPDRPKTPKVYNKDPYSDFFDL</sequence>
<protein>
    <submittedName>
        <fullName evidence="5">SH3 domain protein</fullName>
    </submittedName>
</protein>
<dbReference type="PROSITE" id="PS50002">
    <property type="entry name" value="SH3"/>
    <property type="match status" value="1"/>
</dbReference>
<dbReference type="SUPFAM" id="SSF50044">
    <property type="entry name" value="SH3-domain"/>
    <property type="match status" value="1"/>
</dbReference>
<dbReference type="OrthoDB" id="5873689at2759"/>
<dbReference type="Proteomes" id="UP000230423">
    <property type="component" value="Unassembled WGS sequence"/>
</dbReference>
<dbReference type="SMART" id="SM00326">
    <property type="entry name" value="SH3"/>
    <property type="match status" value="1"/>
</dbReference>
<evidence type="ECO:0000256" key="3">
    <source>
        <dbReference type="SAM" id="MobiDB-lite"/>
    </source>
</evidence>
<dbReference type="Gene3D" id="2.30.30.40">
    <property type="entry name" value="SH3 Domains"/>
    <property type="match status" value="1"/>
</dbReference>
<dbReference type="InterPro" id="IPR050384">
    <property type="entry name" value="Endophilin_SH3RF"/>
</dbReference>
<evidence type="ECO:0000256" key="1">
    <source>
        <dbReference type="ARBA" id="ARBA00022443"/>
    </source>
</evidence>
<gene>
    <name evidence="5" type="ORF">TELCIR_18605</name>
</gene>
<feature type="domain" description="SH3" evidence="4">
    <location>
        <begin position="133"/>
        <end position="193"/>
    </location>
</feature>
<dbReference type="EMBL" id="KZ356579">
    <property type="protein sequence ID" value="PIO59918.1"/>
    <property type="molecule type" value="Genomic_DNA"/>
</dbReference>
<evidence type="ECO:0000256" key="2">
    <source>
        <dbReference type="PROSITE-ProRule" id="PRU00192"/>
    </source>
</evidence>
<feature type="non-terminal residue" evidence="5">
    <location>
        <position position="1"/>
    </location>
</feature>
<evidence type="ECO:0000313" key="6">
    <source>
        <dbReference type="Proteomes" id="UP000230423"/>
    </source>
</evidence>
<dbReference type="InterPro" id="IPR001452">
    <property type="entry name" value="SH3_domain"/>
</dbReference>
<reference evidence="5 6" key="1">
    <citation type="submission" date="2015-09" db="EMBL/GenBank/DDBJ databases">
        <title>Draft genome of the parasitic nematode Teladorsagia circumcincta isolate WARC Sus (inbred).</title>
        <authorList>
            <person name="Mitreva M."/>
        </authorList>
    </citation>
    <scope>NUCLEOTIDE SEQUENCE [LARGE SCALE GENOMIC DNA]</scope>
    <source>
        <strain evidence="5 6">S</strain>
    </source>
</reference>
<dbReference type="Pfam" id="PF14604">
    <property type="entry name" value="SH3_9"/>
    <property type="match status" value="1"/>
</dbReference>
<organism evidence="5 6">
    <name type="scientific">Teladorsagia circumcincta</name>
    <name type="common">Brown stomach worm</name>
    <name type="synonym">Ostertagia circumcincta</name>
    <dbReference type="NCBI Taxonomy" id="45464"/>
    <lineage>
        <taxon>Eukaryota</taxon>
        <taxon>Metazoa</taxon>
        <taxon>Ecdysozoa</taxon>
        <taxon>Nematoda</taxon>
        <taxon>Chromadorea</taxon>
        <taxon>Rhabditida</taxon>
        <taxon>Rhabditina</taxon>
        <taxon>Rhabditomorpha</taxon>
        <taxon>Strongyloidea</taxon>
        <taxon>Trichostrongylidae</taxon>
        <taxon>Teladorsagia</taxon>
    </lineage>
</organism>
<dbReference type="AlphaFoldDB" id="A0A2G9TPU9"/>
<keyword evidence="6" id="KW-1185">Reference proteome</keyword>
<accession>A0A2G9TPU9</accession>
<dbReference type="InterPro" id="IPR036028">
    <property type="entry name" value="SH3-like_dom_sf"/>
</dbReference>